<dbReference type="GO" id="GO:0005829">
    <property type="term" value="C:cytosol"/>
    <property type="evidence" value="ECO:0007669"/>
    <property type="project" value="TreeGrafter"/>
</dbReference>
<name>A0A955L5X6_9BACT</name>
<feature type="domain" description="Amine oxidase" evidence="1">
    <location>
        <begin position="21"/>
        <end position="373"/>
    </location>
</feature>
<dbReference type="InterPro" id="IPR002937">
    <property type="entry name" value="Amino_oxidase"/>
</dbReference>
<accession>A0A955L5X6</accession>
<dbReference type="InterPro" id="IPR036188">
    <property type="entry name" value="FAD/NAD-bd_sf"/>
</dbReference>
<reference evidence="2" key="1">
    <citation type="submission" date="2020-04" db="EMBL/GenBank/DDBJ databases">
        <authorList>
            <person name="Zhang T."/>
        </authorList>
    </citation>
    <scope>NUCLEOTIDE SEQUENCE</scope>
    <source>
        <strain evidence="2">HKST-UBA14</strain>
    </source>
</reference>
<dbReference type="Proteomes" id="UP000783287">
    <property type="component" value="Unassembled WGS sequence"/>
</dbReference>
<dbReference type="Pfam" id="PF01593">
    <property type="entry name" value="Amino_oxidase"/>
    <property type="match status" value="1"/>
</dbReference>
<reference evidence="2" key="2">
    <citation type="journal article" date="2021" name="Microbiome">
        <title>Successional dynamics and alternative stable states in a saline activated sludge microbial community over 9 years.</title>
        <authorList>
            <person name="Wang Y."/>
            <person name="Ye J."/>
            <person name="Ju F."/>
            <person name="Liu L."/>
            <person name="Boyd J.A."/>
            <person name="Deng Y."/>
            <person name="Parks D.H."/>
            <person name="Jiang X."/>
            <person name="Yin X."/>
            <person name="Woodcroft B.J."/>
            <person name="Tyson G.W."/>
            <person name="Hugenholtz P."/>
            <person name="Polz M.F."/>
            <person name="Zhang T."/>
        </authorList>
    </citation>
    <scope>NUCLEOTIDE SEQUENCE</scope>
    <source>
        <strain evidence="2">HKST-UBA14</strain>
    </source>
</reference>
<comment type="caution">
    <text evidence="2">The sequence shown here is derived from an EMBL/GenBank/DDBJ whole genome shotgun (WGS) entry which is preliminary data.</text>
</comment>
<proteinExistence type="predicted"/>
<dbReference type="GO" id="GO:0050660">
    <property type="term" value="F:flavin adenine dinucleotide binding"/>
    <property type="evidence" value="ECO:0007669"/>
    <property type="project" value="TreeGrafter"/>
</dbReference>
<dbReference type="Gene3D" id="3.50.50.60">
    <property type="entry name" value="FAD/NAD(P)-binding domain"/>
    <property type="match status" value="1"/>
</dbReference>
<dbReference type="SUPFAM" id="SSF51905">
    <property type="entry name" value="FAD/NAD(P)-binding domain"/>
    <property type="match status" value="1"/>
</dbReference>
<dbReference type="EMBL" id="JAGQLK010000043">
    <property type="protein sequence ID" value="MCA9383238.1"/>
    <property type="molecule type" value="Genomic_DNA"/>
</dbReference>
<dbReference type="PANTHER" id="PTHR21197">
    <property type="entry name" value="UDP-GALACTOPYRANOSE MUTASE"/>
    <property type="match status" value="1"/>
</dbReference>
<dbReference type="AlphaFoldDB" id="A0A955L5X6"/>
<dbReference type="GO" id="GO:0008767">
    <property type="term" value="F:UDP-galactopyranose mutase activity"/>
    <property type="evidence" value="ECO:0007669"/>
    <property type="project" value="TreeGrafter"/>
</dbReference>
<evidence type="ECO:0000313" key="2">
    <source>
        <dbReference type="EMBL" id="MCA9383238.1"/>
    </source>
</evidence>
<dbReference type="GO" id="GO:0016491">
    <property type="term" value="F:oxidoreductase activity"/>
    <property type="evidence" value="ECO:0007669"/>
    <property type="project" value="InterPro"/>
</dbReference>
<dbReference type="PANTHER" id="PTHR21197:SF0">
    <property type="entry name" value="UDP-GALACTOPYRANOSE MUTASE"/>
    <property type="match status" value="1"/>
</dbReference>
<evidence type="ECO:0000313" key="3">
    <source>
        <dbReference type="Proteomes" id="UP000783287"/>
    </source>
</evidence>
<organism evidence="2 3">
    <name type="scientific">Candidatus Dojkabacteria bacterium</name>
    <dbReference type="NCBI Taxonomy" id="2099670"/>
    <lineage>
        <taxon>Bacteria</taxon>
        <taxon>Candidatus Dojkabacteria</taxon>
    </lineage>
</organism>
<dbReference type="NCBIfam" id="NF005548">
    <property type="entry name" value="PRK07208.1-4"/>
    <property type="match status" value="1"/>
</dbReference>
<sequence>MNNSQVTKNNYKVGIIGAGPAGLTAGYLLAKEGADVTIFEASDVVGGLARSFDLWNQRVDVGPHRFFSKDPYVNKLWKEALDDDYVLVDRLTRIYYDKKFFNYPLKIFNVLTVLGPIESIKVVISYIKQKLFPIKEEDTLESWVVSRFGRRLFDIYFKSYNEKLWGIKCNEIDSDFVAQRISNLSFTEALKNAITGSRKAKTLVDQFFYPKNGAGEVYTRMAQKIKDNGGTILLEKPVKRVIKTNNKANGVETIDGNEYKFDYVISTMPLTLMVKALEDVPSTVMDNVNKLKFRSAILVYLRINSDQLFPDQWVYMHARDLKMGRVTNFRNWAPTLYGEEMDSILTLEYWCNPDDEFWNKSDEELSELASREIVESGLLKNEKVLDTYVYRIKRCYPIYSKGYKSYLKPVQDYLDTIEGLMPIGRDGSFKYNNQDHSILMGMRAADNILNNKDNSLWEINTDYEYQENAEISKLTE</sequence>
<protein>
    <submittedName>
        <fullName evidence="2">FAD-dependent oxidoreductase</fullName>
    </submittedName>
</protein>
<dbReference type="PRINTS" id="PR00419">
    <property type="entry name" value="ADXRDTASE"/>
</dbReference>
<evidence type="ECO:0000259" key="1">
    <source>
        <dbReference type="Pfam" id="PF01593"/>
    </source>
</evidence>
<gene>
    <name evidence="2" type="ORF">KC909_02630</name>
</gene>